<dbReference type="Pfam" id="PF06283">
    <property type="entry name" value="ThuA"/>
    <property type="match status" value="1"/>
</dbReference>
<dbReference type="InterPro" id="IPR029062">
    <property type="entry name" value="Class_I_gatase-like"/>
</dbReference>
<dbReference type="GeneID" id="67013391"/>
<keyword evidence="3" id="KW-1185">Reference proteome</keyword>
<feature type="domain" description="ThuA-like" evidence="1">
    <location>
        <begin position="8"/>
        <end position="225"/>
    </location>
</feature>
<dbReference type="PANTHER" id="PTHR40469">
    <property type="entry name" value="SECRETED GLYCOSYL HYDROLASE"/>
    <property type="match status" value="1"/>
</dbReference>
<dbReference type="PANTHER" id="PTHR40469:SF2">
    <property type="entry name" value="GALACTOSE-BINDING DOMAIN-LIKE SUPERFAMILY PROTEIN"/>
    <property type="match status" value="1"/>
</dbReference>
<dbReference type="InterPro" id="IPR029010">
    <property type="entry name" value="ThuA-like"/>
</dbReference>
<sequence>MASTTPLNVLVFSKTTGYRHDSIPAGIHMFHNLANSTKLFHVTASEDASLFTSSSLAQYHVIVLLQNIGDEIFTPSQLDALRTWVRNGGGIIAIHGAAAAMQGNEYYRGLIGASFDMHPDPEAGTILPENSSQEHQIMKCCGGREGWKDEWYNFHTHPRENKNLQILLRGDPKTFSGGKHGDDHPLVWCQEFEGGRVFFTALGHFDEAYEDGWFVGQVKRGMLWASGRAED</sequence>
<evidence type="ECO:0000313" key="2">
    <source>
        <dbReference type="EMBL" id="CAG5147179.1"/>
    </source>
</evidence>
<dbReference type="RefSeq" id="XP_043165533.1">
    <property type="nucleotide sequence ID" value="XM_043309598.1"/>
</dbReference>
<comment type="caution">
    <text evidence="2">The sequence shown here is derived from an EMBL/GenBank/DDBJ whole genome shotgun (WGS) entry which is preliminary data.</text>
</comment>
<accession>A0A8J2HWF5</accession>
<dbReference type="OrthoDB" id="3482285at2759"/>
<dbReference type="AlphaFoldDB" id="A0A8J2HWF5"/>
<dbReference type="Proteomes" id="UP000676310">
    <property type="component" value="Unassembled WGS sequence"/>
</dbReference>
<organism evidence="2 3">
    <name type="scientific">Alternaria atra</name>
    <dbReference type="NCBI Taxonomy" id="119953"/>
    <lineage>
        <taxon>Eukaryota</taxon>
        <taxon>Fungi</taxon>
        <taxon>Dikarya</taxon>
        <taxon>Ascomycota</taxon>
        <taxon>Pezizomycotina</taxon>
        <taxon>Dothideomycetes</taxon>
        <taxon>Pleosporomycetidae</taxon>
        <taxon>Pleosporales</taxon>
        <taxon>Pleosporineae</taxon>
        <taxon>Pleosporaceae</taxon>
        <taxon>Alternaria</taxon>
        <taxon>Alternaria sect. Ulocladioides</taxon>
    </lineage>
</organism>
<evidence type="ECO:0000259" key="1">
    <source>
        <dbReference type="Pfam" id="PF06283"/>
    </source>
</evidence>
<name>A0A8J2HWF5_9PLEO</name>
<proteinExistence type="predicted"/>
<protein>
    <recommendedName>
        <fullName evidence="1">ThuA-like domain-containing protein</fullName>
    </recommendedName>
</protein>
<dbReference type="SUPFAM" id="SSF52317">
    <property type="entry name" value="Class I glutamine amidotransferase-like"/>
    <property type="match status" value="1"/>
</dbReference>
<dbReference type="EMBL" id="CAJRGZ010000015">
    <property type="protein sequence ID" value="CAG5147179.1"/>
    <property type="molecule type" value="Genomic_DNA"/>
</dbReference>
<evidence type="ECO:0000313" key="3">
    <source>
        <dbReference type="Proteomes" id="UP000676310"/>
    </source>
</evidence>
<reference evidence="2" key="1">
    <citation type="submission" date="2021-05" db="EMBL/GenBank/DDBJ databases">
        <authorList>
            <person name="Stam R."/>
        </authorList>
    </citation>
    <scope>NUCLEOTIDE SEQUENCE</scope>
    <source>
        <strain evidence="2">CS162</strain>
    </source>
</reference>
<dbReference type="Gene3D" id="3.40.50.880">
    <property type="match status" value="1"/>
</dbReference>
<gene>
    <name evidence="2" type="ORF">ALTATR162_LOCUS1996</name>
</gene>